<accession>A0A5C5ZRY7</accession>
<dbReference type="GO" id="GO:0005576">
    <property type="term" value="C:extracellular region"/>
    <property type="evidence" value="ECO:0007669"/>
    <property type="project" value="UniProtKB-SubCell"/>
</dbReference>
<dbReference type="SUPFAM" id="SSF88713">
    <property type="entry name" value="Glycoside hydrolase/deacetylase"/>
    <property type="match status" value="1"/>
</dbReference>
<dbReference type="Gene3D" id="3.20.20.370">
    <property type="entry name" value="Glycoside hydrolase/deacetylase"/>
    <property type="match status" value="1"/>
</dbReference>
<evidence type="ECO:0000313" key="5">
    <source>
        <dbReference type="EMBL" id="TWT89697.1"/>
    </source>
</evidence>
<dbReference type="GO" id="GO:0016810">
    <property type="term" value="F:hydrolase activity, acting on carbon-nitrogen (but not peptide) bonds"/>
    <property type="evidence" value="ECO:0007669"/>
    <property type="project" value="InterPro"/>
</dbReference>
<dbReference type="PROSITE" id="PS51677">
    <property type="entry name" value="NODB"/>
    <property type="match status" value="1"/>
</dbReference>
<protein>
    <submittedName>
        <fullName evidence="5">Polysaccharide deacetylase</fullName>
    </submittedName>
</protein>
<proteinExistence type="predicted"/>
<comment type="caution">
    <text evidence="5">The sequence shown here is derived from an EMBL/GenBank/DDBJ whole genome shotgun (WGS) entry which is preliminary data.</text>
</comment>
<keyword evidence="2" id="KW-0732">Signal</keyword>
<dbReference type="GO" id="GO:0005975">
    <property type="term" value="P:carbohydrate metabolic process"/>
    <property type="evidence" value="ECO:0007669"/>
    <property type="project" value="InterPro"/>
</dbReference>
<gene>
    <name evidence="5" type="ORF">Mal64_00760</name>
</gene>
<dbReference type="PANTHER" id="PTHR34216">
    <property type="match status" value="1"/>
</dbReference>
<dbReference type="Pfam" id="PF01522">
    <property type="entry name" value="Polysacc_deac_1"/>
    <property type="match status" value="1"/>
</dbReference>
<dbReference type="CDD" id="cd10918">
    <property type="entry name" value="CE4_NodB_like_5s_6s"/>
    <property type="match status" value="1"/>
</dbReference>
<dbReference type="AlphaFoldDB" id="A0A5C5ZRY7"/>
<dbReference type="RefSeq" id="WP_197525284.1">
    <property type="nucleotide sequence ID" value="NZ_SJPQ01000001.1"/>
</dbReference>
<dbReference type="Proteomes" id="UP000315440">
    <property type="component" value="Unassembled WGS sequence"/>
</dbReference>
<dbReference type="EMBL" id="SJPQ01000001">
    <property type="protein sequence ID" value="TWT89697.1"/>
    <property type="molecule type" value="Genomic_DNA"/>
</dbReference>
<evidence type="ECO:0000256" key="1">
    <source>
        <dbReference type="ARBA" id="ARBA00004613"/>
    </source>
</evidence>
<dbReference type="InterPro" id="IPR011330">
    <property type="entry name" value="Glyco_hydro/deAcase_b/a-brl"/>
</dbReference>
<evidence type="ECO:0000256" key="3">
    <source>
        <dbReference type="SAM" id="MobiDB-lite"/>
    </source>
</evidence>
<evidence type="ECO:0000313" key="6">
    <source>
        <dbReference type="Proteomes" id="UP000315440"/>
    </source>
</evidence>
<dbReference type="InterPro" id="IPR051398">
    <property type="entry name" value="Polysacch_Deacetylase"/>
</dbReference>
<organism evidence="5 6">
    <name type="scientific">Pseudobythopirellula maris</name>
    <dbReference type="NCBI Taxonomy" id="2527991"/>
    <lineage>
        <taxon>Bacteria</taxon>
        <taxon>Pseudomonadati</taxon>
        <taxon>Planctomycetota</taxon>
        <taxon>Planctomycetia</taxon>
        <taxon>Pirellulales</taxon>
        <taxon>Lacipirellulaceae</taxon>
        <taxon>Pseudobythopirellula</taxon>
    </lineage>
</organism>
<dbReference type="PANTHER" id="PTHR34216:SF3">
    <property type="entry name" value="POLY-BETA-1,6-N-ACETYL-D-GLUCOSAMINE N-DEACETYLASE"/>
    <property type="match status" value="1"/>
</dbReference>
<sequence length="307" mass="34436">MSPWRQLALRAYGAATWPQRRALARTFGAERRWPVSVLFYHRVADDRPNDWTIGRRAFRRQINWLSKRFDLVSLAEAQRRLAAGDCPRPTACITFDDGYADNCDYAIPLLLRNRVPFTYFVSTENMIHGLPFSHDEARGEPLRPNTIEELRAMASAGVEIGAHTRSHAHLGRSRDHDWLVEEIAGSKCDLETRLESEVRYFAFPYGTPDTLTSAALSVAREAGFHGACAAYGGYNLPGECDDAFLIQRIHADPEWARFWNWMTIDPRKLSIAAPETPPAANDSPSELSVPPIHGPDVASMVEGGRSD</sequence>
<evidence type="ECO:0000256" key="2">
    <source>
        <dbReference type="ARBA" id="ARBA00022729"/>
    </source>
</evidence>
<dbReference type="InterPro" id="IPR002509">
    <property type="entry name" value="NODB_dom"/>
</dbReference>
<comment type="subcellular location">
    <subcellularLocation>
        <location evidence="1">Secreted</location>
    </subcellularLocation>
</comment>
<feature type="region of interest" description="Disordered" evidence="3">
    <location>
        <begin position="272"/>
        <end position="307"/>
    </location>
</feature>
<keyword evidence="6" id="KW-1185">Reference proteome</keyword>
<name>A0A5C5ZRY7_9BACT</name>
<evidence type="ECO:0000259" key="4">
    <source>
        <dbReference type="PROSITE" id="PS51677"/>
    </source>
</evidence>
<reference evidence="5 6" key="1">
    <citation type="submission" date="2019-02" db="EMBL/GenBank/DDBJ databases">
        <title>Deep-cultivation of Planctomycetes and their phenomic and genomic characterization uncovers novel biology.</title>
        <authorList>
            <person name="Wiegand S."/>
            <person name="Jogler M."/>
            <person name="Boedeker C."/>
            <person name="Pinto D."/>
            <person name="Vollmers J."/>
            <person name="Rivas-Marin E."/>
            <person name="Kohn T."/>
            <person name="Peeters S.H."/>
            <person name="Heuer A."/>
            <person name="Rast P."/>
            <person name="Oberbeckmann S."/>
            <person name="Bunk B."/>
            <person name="Jeske O."/>
            <person name="Meyerdierks A."/>
            <person name="Storesund J.E."/>
            <person name="Kallscheuer N."/>
            <person name="Luecker S."/>
            <person name="Lage O.M."/>
            <person name="Pohl T."/>
            <person name="Merkel B.J."/>
            <person name="Hornburger P."/>
            <person name="Mueller R.-W."/>
            <person name="Bruemmer F."/>
            <person name="Labrenz M."/>
            <person name="Spormann A.M."/>
            <person name="Op Den Camp H."/>
            <person name="Overmann J."/>
            <person name="Amann R."/>
            <person name="Jetten M.S.M."/>
            <person name="Mascher T."/>
            <person name="Medema M.H."/>
            <person name="Devos D.P."/>
            <person name="Kaster A.-K."/>
            <person name="Ovreas L."/>
            <person name="Rohde M."/>
            <person name="Galperin M.Y."/>
            <person name="Jogler C."/>
        </authorList>
    </citation>
    <scope>NUCLEOTIDE SEQUENCE [LARGE SCALE GENOMIC DNA]</scope>
    <source>
        <strain evidence="5 6">Mal64</strain>
    </source>
</reference>
<feature type="domain" description="NodB homology" evidence="4">
    <location>
        <begin position="89"/>
        <end position="307"/>
    </location>
</feature>